<dbReference type="Gene3D" id="1.10.472.10">
    <property type="entry name" value="Cyclin-like"/>
    <property type="match status" value="1"/>
</dbReference>
<feature type="compositionally biased region" description="Polar residues" evidence="1">
    <location>
        <begin position="38"/>
        <end position="49"/>
    </location>
</feature>
<reference evidence="2 3" key="1">
    <citation type="submission" date="2024-01" db="EMBL/GenBank/DDBJ databases">
        <title>Comparative genomics of Cryptococcus and Kwoniella reveals pathogenesis evolution and contrasting modes of karyotype evolution via chromosome fusion or intercentromeric recombination.</title>
        <authorList>
            <person name="Coelho M.A."/>
            <person name="David-Palma M."/>
            <person name="Shea T."/>
            <person name="Bowers K."/>
            <person name="McGinley-Smith S."/>
            <person name="Mohammad A.W."/>
            <person name="Gnirke A."/>
            <person name="Yurkov A.M."/>
            <person name="Nowrousian M."/>
            <person name="Sun S."/>
            <person name="Cuomo C.A."/>
            <person name="Heitman J."/>
        </authorList>
    </citation>
    <scope>NUCLEOTIDE SEQUENCE [LARGE SCALE GENOMIC DNA]</scope>
    <source>
        <strain evidence="2">CBS 11374</strain>
    </source>
</reference>
<name>A0ABZ1CPP3_9TREE</name>
<evidence type="ECO:0000313" key="2">
    <source>
        <dbReference type="EMBL" id="WRT63714.1"/>
    </source>
</evidence>
<feature type="compositionally biased region" description="Low complexity" evidence="1">
    <location>
        <begin position="425"/>
        <end position="435"/>
    </location>
</feature>
<keyword evidence="3" id="KW-1185">Reference proteome</keyword>
<accession>A0ABZ1CPP3</accession>
<dbReference type="PANTHER" id="PTHR15615:SF27">
    <property type="entry name" value="PHO85 CYCLIN CLG1"/>
    <property type="match status" value="1"/>
</dbReference>
<dbReference type="EMBL" id="CP141881">
    <property type="protein sequence ID" value="WRT63714.1"/>
    <property type="molecule type" value="Genomic_DNA"/>
</dbReference>
<feature type="compositionally biased region" description="Low complexity" evidence="1">
    <location>
        <begin position="83"/>
        <end position="92"/>
    </location>
</feature>
<proteinExistence type="predicted"/>
<evidence type="ECO:0000313" key="3">
    <source>
        <dbReference type="Proteomes" id="UP001329825"/>
    </source>
</evidence>
<protein>
    <recommendedName>
        <fullName evidence="4">Cyclin</fullName>
    </recommendedName>
</protein>
<sequence>MCHDFRSSFPSSSSPFTLLSTPPTLHFDQRSINDGSVSDQETILDSPTDSLFHGIPPERIFSSVTQENPRSKSPRKGGKRTTSSNIISPPSSPIILPVRKKIKMDMNMAKAGSMAAASAFQTPLATYVAQMVVWLWYGEFSPSPQLPPSSPLSSSPIPNDPFDVAHASSSRISTLMVQPSPQFSKFVSRMLTLTSVSHSVTIVALLYVYRLKMRNTFFSTPGSEQRPFIAGLMLGNKYLDDNTYTNATWAELAGMSLPDINKMESEFLGGLNYQLGVPVEEYQRWKNLLDGFMTSRAPSSALGRHIRRVSAGKSPLSTTTINTPTLFDPIPSMYRARSASPPRIQPPHHSAGYAFPPGCEHARKRSAVDASMHDPESSAAIYESLRMPSRKAGFTQPLQSTQHLQPTLSVVSARPATAEQAFGTSSSNRSSSLSRQQGRLVPQKSGTYGRRGSVGHTLPTSVGLMSQQPSPDTGDVPMFSSIPAEWNGGRALLAPYENQAQLQHVPPEHMMFYSLAAAPHPGADGAPRKAILRYQEPQSFPYSYQNPPYASTAYPVPPSATTPSYLYEDVTMYDANNSPQTAYPTNAYQYPPIPIAHPGQSVHSYGPGMYDTYQMPVAWSPTHAFPEPAQFANAGPPGFSYIPSEATWKNPSLYGSHNPAMIGLGLNTNISTTSTPGMGSNGQTSHDYNGAGYHTPAGMAITPVNERMLNQWGSRSEWSSPMFPRYG</sequence>
<dbReference type="InterPro" id="IPR013922">
    <property type="entry name" value="Cyclin_PHO80-like"/>
</dbReference>
<evidence type="ECO:0000256" key="1">
    <source>
        <dbReference type="SAM" id="MobiDB-lite"/>
    </source>
</evidence>
<dbReference type="Proteomes" id="UP001329825">
    <property type="component" value="Chromosome 1"/>
</dbReference>
<gene>
    <name evidence="2" type="ORF">IL334_000637</name>
</gene>
<dbReference type="GeneID" id="87952768"/>
<dbReference type="InterPro" id="IPR036915">
    <property type="entry name" value="Cyclin-like_sf"/>
</dbReference>
<dbReference type="SUPFAM" id="SSF47954">
    <property type="entry name" value="Cyclin-like"/>
    <property type="match status" value="1"/>
</dbReference>
<dbReference type="CDD" id="cd20557">
    <property type="entry name" value="CYCLIN_ScPCL1-like"/>
    <property type="match status" value="1"/>
</dbReference>
<dbReference type="Pfam" id="PF08613">
    <property type="entry name" value="Cyclin"/>
    <property type="match status" value="1"/>
</dbReference>
<dbReference type="RefSeq" id="XP_062788454.1">
    <property type="nucleotide sequence ID" value="XM_062932403.1"/>
</dbReference>
<feature type="region of interest" description="Disordered" evidence="1">
    <location>
        <begin position="38"/>
        <end position="92"/>
    </location>
</feature>
<feature type="region of interest" description="Disordered" evidence="1">
    <location>
        <begin position="415"/>
        <end position="457"/>
    </location>
</feature>
<organism evidence="2 3">
    <name type="scientific">Kwoniella shivajii</name>
    <dbReference type="NCBI Taxonomy" id="564305"/>
    <lineage>
        <taxon>Eukaryota</taxon>
        <taxon>Fungi</taxon>
        <taxon>Dikarya</taxon>
        <taxon>Basidiomycota</taxon>
        <taxon>Agaricomycotina</taxon>
        <taxon>Tremellomycetes</taxon>
        <taxon>Tremellales</taxon>
        <taxon>Cryptococcaceae</taxon>
        <taxon>Kwoniella</taxon>
    </lineage>
</organism>
<evidence type="ECO:0008006" key="4">
    <source>
        <dbReference type="Google" id="ProtNLM"/>
    </source>
</evidence>
<dbReference type="PANTHER" id="PTHR15615">
    <property type="match status" value="1"/>
</dbReference>